<dbReference type="GO" id="GO:0046872">
    <property type="term" value="F:metal ion binding"/>
    <property type="evidence" value="ECO:0007669"/>
    <property type="project" value="UniProtKB-KW"/>
</dbReference>
<gene>
    <name evidence="9" type="ORF">FHS81_002785</name>
</gene>
<feature type="transmembrane region" description="Helical" evidence="8">
    <location>
        <begin position="138"/>
        <end position="156"/>
    </location>
</feature>
<feature type="transmembrane region" description="Helical" evidence="8">
    <location>
        <begin position="54"/>
        <end position="71"/>
    </location>
</feature>
<feature type="binding site" evidence="7">
    <location>
        <position position="197"/>
    </location>
    <ligand>
        <name>Zn(2+)</name>
        <dbReference type="ChEBI" id="CHEBI:29105"/>
        <note>catalytic</note>
    </ligand>
</feature>
<feature type="transmembrane region" description="Helical" evidence="8">
    <location>
        <begin position="163"/>
        <end position="180"/>
    </location>
</feature>
<dbReference type="GO" id="GO:0016811">
    <property type="term" value="F:hydrolase activity, acting on carbon-nitrogen (but not peptide) bonds, in linear amides"/>
    <property type="evidence" value="ECO:0007669"/>
    <property type="project" value="InterPro"/>
</dbReference>
<proteinExistence type="predicted"/>
<dbReference type="GO" id="GO:0006672">
    <property type="term" value="P:ceramide metabolic process"/>
    <property type="evidence" value="ECO:0007669"/>
    <property type="project" value="InterPro"/>
</dbReference>
<evidence type="ECO:0000256" key="5">
    <source>
        <dbReference type="ARBA" id="ARBA00023136"/>
    </source>
</evidence>
<keyword evidence="10" id="KW-1185">Reference proteome</keyword>
<dbReference type="GO" id="GO:0016020">
    <property type="term" value="C:membrane"/>
    <property type="evidence" value="ECO:0007669"/>
    <property type="project" value="UniProtKB-SubCell"/>
</dbReference>
<dbReference type="Proteomes" id="UP000537592">
    <property type="component" value="Unassembled WGS sequence"/>
</dbReference>
<evidence type="ECO:0008006" key="11">
    <source>
        <dbReference type="Google" id="ProtNLM"/>
    </source>
</evidence>
<feature type="binding site" evidence="6">
    <location>
        <position position="21"/>
    </location>
    <ligand>
        <name>Ca(2+)</name>
        <dbReference type="ChEBI" id="CHEBI:29108"/>
    </ligand>
</feature>
<evidence type="ECO:0000256" key="6">
    <source>
        <dbReference type="PIRSR" id="PIRSR608901-1"/>
    </source>
</evidence>
<sequence>MSWTQPIDIYCERTDPSFWSEPVNAITNAAFVLAGLAAFLWARQRGADTWTRVLCLWVVAIGIGSFLFHTFANRWSALADVIPIWTFVAIYVVYTLRRIFALGWPGTILALLIGIAASVLVMRLLPPEVAAYTNNATQYLPAVLALAVFAAAFAWAGRAGTGLVVAAGLVFALSLFFRSVDPVVCGSLPLGTHFLWHILNATMLGLLLVLAIRHGDTHNKSALVRTGASPHSTR</sequence>
<comment type="subcellular location">
    <subcellularLocation>
        <location evidence="1">Membrane</location>
        <topology evidence="1">Multi-pass membrane protein</topology>
    </subcellularLocation>
</comment>
<evidence type="ECO:0000256" key="3">
    <source>
        <dbReference type="ARBA" id="ARBA00022801"/>
    </source>
</evidence>
<name>A0A7W5Z5Q3_9HYPH</name>
<evidence type="ECO:0000313" key="9">
    <source>
        <dbReference type="EMBL" id="MBB3810683.1"/>
    </source>
</evidence>
<dbReference type="EMBL" id="JACICC010000007">
    <property type="protein sequence ID" value="MBB3810683.1"/>
    <property type="molecule type" value="Genomic_DNA"/>
</dbReference>
<comment type="caution">
    <text evidence="9">The sequence shown here is derived from an EMBL/GenBank/DDBJ whole genome shotgun (WGS) entry which is preliminary data.</text>
</comment>
<evidence type="ECO:0000256" key="2">
    <source>
        <dbReference type="ARBA" id="ARBA00022692"/>
    </source>
</evidence>
<keyword evidence="5 8" id="KW-0472">Membrane</keyword>
<keyword evidence="6" id="KW-0479">Metal-binding</keyword>
<dbReference type="InterPro" id="IPR008901">
    <property type="entry name" value="ACER"/>
</dbReference>
<keyword evidence="3" id="KW-0378">Hydrolase</keyword>
<keyword evidence="2 8" id="KW-0812">Transmembrane</keyword>
<evidence type="ECO:0000313" key="10">
    <source>
        <dbReference type="Proteomes" id="UP000537592"/>
    </source>
</evidence>
<dbReference type="RefSeq" id="WP_183753862.1">
    <property type="nucleotide sequence ID" value="NZ_JACICC010000007.1"/>
</dbReference>
<dbReference type="AlphaFoldDB" id="A0A7W5Z5Q3"/>
<keyword evidence="4 8" id="KW-1133">Transmembrane helix</keyword>
<dbReference type="Pfam" id="PF05875">
    <property type="entry name" value="Ceramidase"/>
    <property type="match status" value="1"/>
</dbReference>
<feature type="transmembrane region" description="Helical" evidence="8">
    <location>
        <begin position="192"/>
        <end position="212"/>
    </location>
</feature>
<comment type="cofactor">
    <cofactor evidence="7">
        <name>Zn(2+)</name>
        <dbReference type="ChEBI" id="CHEBI:29105"/>
    </cofactor>
</comment>
<evidence type="ECO:0000256" key="4">
    <source>
        <dbReference type="ARBA" id="ARBA00022989"/>
    </source>
</evidence>
<keyword evidence="6" id="KW-0106">Calcium</keyword>
<feature type="transmembrane region" description="Helical" evidence="8">
    <location>
        <begin position="108"/>
        <end position="126"/>
    </location>
</feature>
<keyword evidence="7" id="KW-0862">Zinc</keyword>
<feature type="transmembrane region" description="Helical" evidence="8">
    <location>
        <begin position="25"/>
        <end position="42"/>
    </location>
</feature>
<organism evidence="9 10">
    <name type="scientific">Pseudochelatococcus contaminans</name>
    <dbReference type="NCBI Taxonomy" id="1538103"/>
    <lineage>
        <taxon>Bacteria</taxon>
        <taxon>Pseudomonadati</taxon>
        <taxon>Pseudomonadota</taxon>
        <taxon>Alphaproteobacteria</taxon>
        <taxon>Hyphomicrobiales</taxon>
        <taxon>Chelatococcaceae</taxon>
        <taxon>Pseudochelatococcus</taxon>
    </lineage>
</organism>
<feature type="binding site" evidence="7">
    <location>
        <position position="69"/>
    </location>
    <ligand>
        <name>Zn(2+)</name>
        <dbReference type="ChEBI" id="CHEBI:29105"/>
        <note>catalytic</note>
    </ligand>
</feature>
<reference evidence="9 10" key="1">
    <citation type="submission" date="2020-08" db="EMBL/GenBank/DDBJ databases">
        <title>Genomic Encyclopedia of Type Strains, Phase IV (KMG-IV): sequencing the most valuable type-strain genomes for metagenomic binning, comparative biology and taxonomic classification.</title>
        <authorList>
            <person name="Goeker M."/>
        </authorList>
    </citation>
    <scope>NUCLEOTIDE SEQUENCE [LARGE SCALE GENOMIC DNA]</scope>
    <source>
        <strain evidence="9 10">DSM 28760</strain>
    </source>
</reference>
<evidence type="ECO:0000256" key="7">
    <source>
        <dbReference type="PIRSR" id="PIRSR608901-2"/>
    </source>
</evidence>
<accession>A0A7W5Z5Q3</accession>
<evidence type="ECO:0000256" key="1">
    <source>
        <dbReference type="ARBA" id="ARBA00004141"/>
    </source>
</evidence>
<feature type="transmembrane region" description="Helical" evidence="8">
    <location>
        <begin position="77"/>
        <end position="96"/>
    </location>
</feature>
<evidence type="ECO:0000256" key="8">
    <source>
        <dbReference type="SAM" id="Phobius"/>
    </source>
</evidence>
<feature type="binding site" evidence="7">
    <location>
        <position position="193"/>
    </location>
    <ligand>
        <name>Zn(2+)</name>
        <dbReference type="ChEBI" id="CHEBI:29105"/>
        <note>catalytic</note>
    </ligand>
</feature>
<protein>
    <recommendedName>
        <fullName evidence="11">Ceramidase</fullName>
    </recommendedName>
</protein>